<dbReference type="GO" id="GO:0016491">
    <property type="term" value="F:oxidoreductase activity"/>
    <property type="evidence" value="ECO:0007669"/>
    <property type="project" value="InterPro"/>
</dbReference>
<proteinExistence type="inferred from homology"/>
<dbReference type="SUPFAM" id="SSF50475">
    <property type="entry name" value="FMN-binding split barrel"/>
    <property type="match status" value="1"/>
</dbReference>
<evidence type="ECO:0008006" key="5">
    <source>
        <dbReference type="Google" id="ProtNLM"/>
    </source>
</evidence>
<comment type="catalytic activity">
    <reaction evidence="2">
        <text>oxidized coenzyme F420-(gamma-L-Glu)(n) + a quinol + H(+) = reduced coenzyme F420-(gamma-L-Glu)(n) + a quinone</text>
        <dbReference type="Rhea" id="RHEA:39663"/>
        <dbReference type="Rhea" id="RHEA-COMP:12939"/>
        <dbReference type="Rhea" id="RHEA-COMP:14378"/>
        <dbReference type="ChEBI" id="CHEBI:15378"/>
        <dbReference type="ChEBI" id="CHEBI:24646"/>
        <dbReference type="ChEBI" id="CHEBI:132124"/>
        <dbReference type="ChEBI" id="CHEBI:133980"/>
        <dbReference type="ChEBI" id="CHEBI:139511"/>
    </reaction>
</comment>
<dbReference type="NCBIfam" id="TIGR00026">
    <property type="entry name" value="hi_GC_TIGR00026"/>
    <property type="match status" value="1"/>
</dbReference>
<dbReference type="EMBL" id="AGUD01000004">
    <property type="protein sequence ID" value="EHN12999.1"/>
    <property type="molecule type" value="Genomic_DNA"/>
</dbReference>
<name>H0E040_9ACTN</name>
<dbReference type="GO" id="GO:0005886">
    <property type="term" value="C:plasma membrane"/>
    <property type="evidence" value="ECO:0007669"/>
    <property type="project" value="TreeGrafter"/>
</dbReference>
<dbReference type="RefSeq" id="WP_007569801.1">
    <property type="nucleotide sequence ID" value="NZ_AGUD01000004.1"/>
</dbReference>
<gene>
    <name evidence="3" type="ORF">PAI11_01450</name>
</gene>
<comment type="similarity">
    <text evidence="1">Belongs to the F420H(2)-dependent quinone reductase family.</text>
</comment>
<organism evidence="3 4">
    <name type="scientific">Patulibacter medicamentivorans</name>
    <dbReference type="NCBI Taxonomy" id="1097667"/>
    <lineage>
        <taxon>Bacteria</taxon>
        <taxon>Bacillati</taxon>
        <taxon>Actinomycetota</taxon>
        <taxon>Thermoleophilia</taxon>
        <taxon>Solirubrobacterales</taxon>
        <taxon>Patulibacteraceae</taxon>
        <taxon>Patulibacter</taxon>
    </lineage>
</organism>
<dbReference type="InterPro" id="IPR012349">
    <property type="entry name" value="Split_barrel_FMN-bd"/>
</dbReference>
<dbReference type="PATRIC" id="fig|1097667.3.peg.145"/>
<reference evidence="3 4" key="1">
    <citation type="journal article" date="2013" name="Biodegradation">
        <title>Quantitative proteomic analysis of ibuprofen-degrading Patulibacter sp. strain I11.</title>
        <authorList>
            <person name="Almeida B."/>
            <person name="Kjeldal H."/>
            <person name="Lolas I."/>
            <person name="Knudsen A.D."/>
            <person name="Carvalho G."/>
            <person name="Nielsen K.L."/>
            <person name="Barreto Crespo M.T."/>
            <person name="Stensballe A."/>
            <person name="Nielsen J.L."/>
        </authorList>
    </citation>
    <scope>NUCLEOTIDE SEQUENCE [LARGE SCALE GENOMIC DNA]</scope>
    <source>
        <strain evidence="3 4">I11</strain>
    </source>
</reference>
<dbReference type="Pfam" id="PF04075">
    <property type="entry name" value="F420H2_quin_red"/>
    <property type="match status" value="1"/>
</dbReference>
<dbReference type="PANTHER" id="PTHR39428">
    <property type="entry name" value="F420H(2)-DEPENDENT QUINONE REDUCTASE RV1261C"/>
    <property type="match status" value="1"/>
</dbReference>
<keyword evidence="4" id="KW-1185">Reference proteome</keyword>
<dbReference type="PANTHER" id="PTHR39428:SF1">
    <property type="entry name" value="F420H(2)-DEPENDENT QUINONE REDUCTASE RV1261C"/>
    <property type="match status" value="1"/>
</dbReference>
<dbReference type="InterPro" id="IPR004378">
    <property type="entry name" value="F420H2_quin_Rdtase"/>
</dbReference>
<sequence length="170" mass="18820">MSDLPRIDPSRNLTRPARAYAAVLRTPPGRWLAINVASKVDPWLMRTSRGKVGMGLMLPSALLTTKGAKSGQERVNPVLYFHDGDDVIVIASSFGRDKHPAWYHNLKAHPDVRIAKDGGGAPRTAVEVTDADEIARLWSQADRIYPPYANYRQRTDAVGRRIPIVRLIAG</sequence>
<dbReference type="Gene3D" id="2.30.110.10">
    <property type="entry name" value="Electron Transport, Fmn-binding Protein, Chain A"/>
    <property type="match status" value="1"/>
</dbReference>
<comment type="caution">
    <text evidence="3">The sequence shown here is derived from an EMBL/GenBank/DDBJ whole genome shotgun (WGS) entry which is preliminary data.</text>
</comment>
<dbReference type="AlphaFoldDB" id="H0E040"/>
<evidence type="ECO:0000313" key="3">
    <source>
        <dbReference type="EMBL" id="EHN12999.1"/>
    </source>
</evidence>
<accession>H0E040</accession>
<evidence type="ECO:0000313" key="4">
    <source>
        <dbReference type="Proteomes" id="UP000005143"/>
    </source>
</evidence>
<evidence type="ECO:0000256" key="2">
    <source>
        <dbReference type="ARBA" id="ARBA00049106"/>
    </source>
</evidence>
<protein>
    <recommendedName>
        <fullName evidence="5">Nitroreductase</fullName>
    </recommendedName>
</protein>
<evidence type="ECO:0000256" key="1">
    <source>
        <dbReference type="ARBA" id="ARBA00008710"/>
    </source>
</evidence>
<dbReference type="Proteomes" id="UP000005143">
    <property type="component" value="Unassembled WGS sequence"/>
</dbReference>
<dbReference type="GO" id="GO:0070967">
    <property type="term" value="F:coenzyme F420 binding"/>
    <property type="evidence" value="ECO:0007669"/>
    <property type="project" value="TreeGrafter"/>
</dbReference>